<keyword evidence="2" id="KW-1133">Transmembrane helix</keyword>
<evidence type="ECO:0000313" key="3">
    <source>
        <dbReference type="EMBL" id="KAB7789049.1"/>
    </source>
</evidence>
<proteinExistence type="predicted"/>
<keyword evidence="2" id="KW-0812">Transmembrane</keyword>
<feature type="transmembrane region" description="Helical" evidence="2">
    <location>
        <begin position="72"/>
        <end position="99"/>
    </location>
</feature>
<feature type="compositionally biased region" description="Basic and acidic residues" evidence="1">
    <location>
        <begin position="1"/>
        <end position="23"/>
    </location>
</feature>
<dbReference type="AlphaFoldDB" id="A0A6I1GI24"/>
<name>A0A6I1GI24_9BIFI</name>
<accession>A0A6I1GI24</accession>
<comment type="caution">
    <text evidence="3">The sequence shown here is derived from an EMBL/GenBank/DDBJ whole genome shotgun (WGS) entry which is preliminary data.</text>
</comment>
<keyword evidence="2" id="KW-0472">Membrane</keyword>
<evidence type="ECO:0000256" key="2">
    <source>
        <dbReference type="SAM" id="Phobius"/>
    </source>
</evidence>
<evidence type="ECO:0000256" key="1">
    <source>
        <dbReference type="SAM" id="MobiDB-lite"/>
    </source>
</evidence>
<dbReference type="Proteomes" id="UP000441772">
    <property type="component" value="Unassembled WGS sequence"/>
</dbReference>
<feature type="transmembrane region" description="Helical" evidence="2">
    <location>
        <begin position="43"/>
        <end position="60"/>
    </location>
</feature>
<dbReference type="EMBL" id="WBVT01000050">
    <property type="protein sequence ID" value="KAB7789049.1"/>
    <property type="molecule type" value="Genomic_DNA"/>
</dbReference>
<feature type="region of interest" description="Disordered" evidence="1">
    <location>
        <begin position="1"/>
        <end position="24"/>
    </location>
</feature>
<protein>
    <submittedName>
        <fullName evidence="3">Uncharacterized protein</fullName>
    </submittedName>
</protein>
<dbReference type="RefSeq" id="WP_152235403.1">
    <property type="nucleotide sequence ID" value="NZ_JBHSKZ010000022.1"/>
</dbReference>
<organism evidence="3 4">
    <name type="scientific">Bifidobacterium leontopitheci</name>
    <dbReference type="NCBI Taxonomy" id="2650774"/>
    <lineage>
        <taxon>Bacteria</taxon>
        <taxon>Bacillati</taxon>
        <taxon>Actinomycetota</taxon>
        <taxon>Actinomycetes</taxon>
        <taxon>Bifidobacteriales</taxon>
        <taxon>Bifidobacteriaceae</taxon>
        <taxon>Bifidobacterium</taxon>
    </lineage>
</organism>
<feature type="transmembrane region" description="Helical" evidence="2">
    <location>
        <begin position="120"/>
        <end position="143"/>
    </location>
</feature>
<gene>
    <name evidence="3" type="ORF">F7D09_2000</name>
</gene>
<evidence type="ECO:0000313" key="4">
    <source>
        <dbReference type="Proteomes" id="UP000441772"/>
    </source>
</evidence>
<sequence length="146" mass="16001">MGYIEMPHDSSDDKPSEPRKPAEDQYEWASSLPYTVEFRGDRWCTWTVIGIGLCVVYGVVDALGGSLVTFDNMLFIMLLMAVVAALVAVCGGLATYQLYQYRKAACEAGFEPRDIAPRGWVMSIVLLVLGIGSTLLWISPLLAAMS</sequence>
<keyword evidence="4" id="KW-1185">Reference proteome</keyword>
<reference evidence="3 4" key="1">
    <citation type="submission" date="2019-09" db="EMBL/GenBank/DDBJ databases">
        <title>Characterization of the phylogenetic diversity of two novel species belonging to the genus Bifidobacterium: Bifidobacterium cebidarum sp. nov. and Bifidobacterium leontopitheci sp. nov.</title>
        <authorList>
            <person name="Lugli G.A."/>
            <person name="Duranti S."/>
            <person name="Milani C."/>
            <person name="Turroni F."/>
            <person name="Ventura M."/>
        </authorList>
    </citation>
    <scope>NUCLEOTIDE SEQUENCE [LARGE SCALE GENOMIC DNA]</scope>
    <source>
        <strain evidence="3 4">LMG 31471</strain>
    </source>
</reference>